<evidence type="ECO:0000313" key="1">
    <source>
        <dbReference type="EMBL" id="JAH01067.1"/>
    </source>
</evidence>
<proteinExistence type="predicted"/>
<sequence length="32" mass="3636">MARRPIESQLCRDLIRTRGVNAATLWKRAVGP</sequence>
<reference evidence="1" key="2">
    <citation type="journal article" date="2015" name="Fish Shellfish Immunol.">
        <title>Early steps in the European eel (Anguilla anguilla)-Vibrio vulnificus interaction in the gills: Role of the RtxA13 toxin.</title>
        <authorList>
            <person name="Callol A."/>
            <person name="Pajuelo D."/>
            <person name="Ebbesson L."/>
            <person name="Teles M."/>
            <person name="MacKenzie S."/>
            <person name="Amaro C."/>
        </authorList>
    </citation>
    <scope>NUCLEOTIDE SEQUENCE</scope>
</reference>
<dbReference type="EMBL" id="GBXM01107510">
    <property type="protein sequence ID" value="JAH01067.1"/>
    <property type="molecule type" value="Transcribed_RNA"/>
</dbReference>
<dbReference type="AlphaFoldDB" id="A0A0E9P9X3"/>
<name>A0A0E9P9X3_ANGAN</name>
<accession>A0A0E9P9X3</accession>
<organism evidence="1">
    <name type="scientific">Anguilla anguilla</name>
    <name type="common">European freshwater eel</name>
    <name type="synonym">Muraena anguilla</name>
    <dbReference type="NCBI Taxonomy" id="7936"/>
    <lineage>
        <taxon>Eukaryota</taxon>
        <taxon>Metazoa</taxon>
        <taxon>Chordata</taxon>
        <taxon>Craniata</taxon>
        <taxon>Vertebrata</taxon>
        <taxon>Euteleostomi</taxon>
        <taxon>Actinopterygii</taxon>
        <taxon>Neopterygii</taxon>
        <taxon>Teleostei</taxon>
        <taxon>Anguilliformes</taxon>
        <taxon>Anguillidae</taxon>
        <taxon>Anguilla</taxon>
    </lineage>
</organism>
<reference evidence="1" key="1">
    <citation type="submission" date="2014-11" db="EMBL/GenBank/DDBJ databases">
        <authorList>
            <person name="Amaro Gonzalez C."/>
        </authorList>
    </citation>
    <scope>NUCLEOTIDE SEQUENCE</scope>
</reference>
<protein>
    <submittedName>
        <fullName evidence="1">Uncharacterized protein</fullName>
    </submittedName>
</protein>